<organism evidence="15 16">
    <name type="scientific">Halopseudomonas xinjiangensis</name>
    <dbReference type="NCBI Taxonomy" id="487184"/>
    <lineage>
        <taxon>Bacteria</taxon>
        <taxon>Pseudomonadati</taxon>
        <taxon>Pseudomonadota</taxon>
        <taxon>Gammaproteobacteria</taxon>
        <taxon>Pseudomonadales</taxon>
        <taxon>Pseudomonadaceae</taxon>
        <taxon>Halopseudomonas</taxon>
    </lineage>
</organism>
<dbReference type="GO" id="GO:0097347">
    <property type="term" value="C:TAM protein secretion complex"/>
    <property type="evidence" value="ECO:0007669"/>
    <property type="project" value="TreeGrafter"/>
</dbReference>
<evidence type="ECO:0000256" key="10">
    <source>
        <dbReference type="ARBA" id="ARBA00093548"/>
    </source>
</evidence>
<dbReference type="Proteomes" id="UP000243207">
    <property type="component" value="Chromosome I"/>
</dbReference>
<keyword evidence="6 11" id="KW-0732">Signal</keyword>
<feature type="domain" description="Bacterial surface antigen (D15)" evidence="12">
    <location>
        <begin position="369"/>
        <end position="565"/>
    </location>
</feature>
<dbReference type="Pfam" id="PF01103">
    <property type="entry name" value="Omp85"/>
    <property type="match status" value="1"/>
</dbReference>
<feature type="chain" id="PRO_5009258147" description="Translocation and assembly module subunit TamA" evidence="11">
    <location>
        <begin position="20"/>
        <end position="568"/>
    </location>
</feature>
<dbReference type="RefSeq" id="WP_093392324.1">
    <property type="nucleotide sequence ID" value="NZ_LT629736.1"/>
</dbReference>
<evidence type="ECO:0000256" key="11">
    <source>
        <dbReference type="SAM" id="SignalP"/>
    </source>
</evidence>
<keyword evidence="8" id="KW-0998">Cell outer membrane</keyword>
<keyword evidence="16" id="KW-1185">Reference proteome</keyword>
<protein>
    <recommendedName>
        <fullName evidence="3">Translocation and assembly module subunit TamA</fullName>
    </recommendedName>
    <alternativeName>
        <fullName evidence="9">Autotransporter assembly factor TamA</fullName>
    </alternativeName>
</protein>
<gene>
    <name evidence="15" type="ORF">SAMN05216421_1232</name>
</gene>
<evidence type="ECO:0000256" key="3">
    <source>
        <dbReference type="ARBA" id="ARBA00015419"/>
    </source>
</evidence>
<evidence type="ECO:0000256" key="9">
    <source>
        <dbReference type="ARBA" id="ARBA00033063"/>
    </source>
</evidence>
<evidence type="ECO:0000259" key="13">
    <source>
        <dbReference type="Pfam" id="PF07244"/>
    </source>
</evidence>
<dbReference type="EMBL" id="LT629736">
    <property type="protein sequence ID" value="SDS27934.1"/>
    <property type="molecule type" value="Genomic_DNA"/>
</dbReference>
<dbReference type="PANTHER" id="PTHR12815:SF47">
    <property type="entry name" value="TRANSLOCATION AND ASSEMBLY MODULE SUBUNIT TAMA"/>
    <property type="match status" value="1"/>
</dbReference>
<evidence type="ECO:0000256" key="4">
    <source>
        <dbReference type="ARBA" id="ARBA00022452"/>
    </source>
</evidence>
<evidence type="ECO:0000313" key="16">
    <source>
        <dbReference type="Proteomes" id="UP000243207"/>
    </source>
</evidence>
<dbReference type="STRING" id="487184.SAMN05216421_1232"/>
<dbReference type="Pfam" id="PF17243">
    <property type="entry name" value="POTRA_TamA_1"/>
    <property type="match status" value="1"/>
</dbReference>
<evidence type="ECO:0000256" key="5">
    <source>
        <dbReference type="ARBA" id="ARBA00022692"/>
    </source>
</evidence>
<dbReference type="AlphaFoldDB" id="A0A1H1QWT1"/>
<evidence type="ECO:0000256" key="8">
    <source>
        <dbReference type="ARBA" id="ARBA00023237"/>
    </source>
</evidence>
<keyword evidence="4" id="KW-1134">Transmembrane beta strand</keyword>
<evidence type="ECO:0000259" key="14">
    <source>
        <dbReference type="Pfam" id="PF17243"/>
    </source>
</evidence>
<reference evidence="16" key="1">
    <citation type="submission" date="2016-10" db="EMBL/GenBank/DDBJ databases">
        <authorList>
            <person name="Varghese N."/>
            <person name="Submissions S."/>
        </authorList>
    </citation>
    <scope>NUCLEOTIDE SEQUENCE [LARGE SCALE GENOMIC DNA]</scope>
    <source>
        <strain evidence="16">NRRL B-51270</strain>
    </source>
</reference>
<accession>A0A1H1QWT1</accession>
<dbReference type="Gene3D" id="2.40.160.50">
    <property type="entry name" value="membrane protein fhac: a member of the omp85/tpsb transporter family"/>
    <property type="match status" value="1"/>
</dbReference>
<keyword evidence="7" id="KW-0472">Membrane</keyword>
<evidence type="ECO:0000313" key="15">
    <source>
        <dbReference type="EMBL" id="SDS27934.1"/>
    </source>
</evidence>
<proteinExistence type="inferred from homology"/>
<dbReference type="Pfam" id="PF07244">
    <property type="entry name" value="POTRA"/>
    <property type="match status" value="1"/>
</dbReference>
<comment type="similarity">
    <text evidence="2">Belongs to the TamA family.</text>
</comment>
<evidence type="ECO:0000256" key="1">
    <source>
        <dbReference type="ARBA" id="ARBA00004442"/>
    </source>
</evidence>
<feature type="domain" description="TamA POTRA" evidence="14">
    <location>
        <begin position="23"/>
        <end position="94"/>
    </location>
</feature>
<dbReference type="InterPro" id="IPR039910">
    <property type="entry name" value="D15-like"/>
</dbReference>
<keyword evidence="5" id="KW-0812">Transmembrane</keyword>
<evidence type="ECO:0000256" key="2">
    <source>
        <dbReference type="ARBA" id="ARBA00010248"/>
    </source>
</evidence>
<dbReference type="InterPro" id="IPR000184">
    <property type="entry name" value="Bac_surfAg_D15"/>
</dbReference>
<evidence type="ECO:0000256" key="6">
    <source>
        <dbReference type="ARBA" id="ARBA00022729"/>
    </source>
</evidence>
<name>A0A1H1QWT1_9GAMM</name>
<comment type="subcellular location">
    <subcellularLocation>
        <location evidence="1">Cell outer membrane</location>
    </subcellularLocation>
</comment>
<dbReference type="Gene3D" id="3.10.20.310">
    <property type="entry name" value="membrane protein fhac"/>
    <property type="match status" value="3"/>
</dbReference>
<feature type="signal peptide" evidence="11">
    <location>
        <begin position="1"/>
        <end position="19"/>
    </location>
</feature>
<dbReference type="OrthoDB" id="9769707at2"/>
<sequence length="568" mass="63062">MARPLLLISLLAWSAVCQAELVVDVEPANDKVRDNIRAFIGPVEAPDHRTMWRLARHSREQAIDAARALGYYDVTVRPEVTGPEDDPILSLSVQLGEPVRLREVTIAIGGEGQGTDPFRVPETGQLKPGAVLNHGNYESLKTLLSNQALRYGYFSGEFTRNRLVVNPDAQYADIQLRYDTGQRYRLGQVSFSETPFNEDLLDRMVLFEPGVPYNSDLLAELNRDLLASGYFDTVQVTAPAEEAEDLRIPVRVYLEEREPNSLGLGAGFSTDVGPRLRVDWRQHYLNAKGHSRGAELELSAPRQELTGFYQIPLTPPQSSNLRLFTGLLRDTVEDVDTVNFTIGGLHQRRLEDGWERGIGLRLLHERFTIGNDEGNSTLLLPSISFQKTHSDGSVDPAKGYSLRFELQGAKEGLVSDIDLIHASAAARGLYTVKERHRMLVRTQLGGMVTSDFDSVPPTLRFFAGGDQSVRGYDYRTLSPVDETGEHIGGQYLVAGSLEYQYEFIDNWRGAVFVDHGNAVDSLSDPLKTSVGVGIRWVSPVGPIRIDVAKSVSDPEEGFRIHFAMGPEL</sequence>
<comment type="subunit">
    <text evidence="10">Interacts with TamB to form the translocation and assembly module (TAM).</text>
</comment>
<feature type="domain" description="POTRA" evidence="13">
    <location>
        <begin position="184"/>
        <end position="256"/>
    </location>
</feature>
<dbReference type="PANTHER" id="PTHR12815">
    <property type="entry name" value="SORTING AND ASSEMBLY MACHINERY SAMM50 PROTEIN FAMILY MEMBER"/>
    <property type="match status" value="1"/>
</dbReference>
<dbReference type="InterPro" id="IPR010827">
    <property type="entry name" value="BamA/TamA_POTRA"/>
</dbReference>
<dbReference type="GO" id="GO:0009306">
    <property type="term" value="P:protein secretion"/>
    <property type="evidence" value="ECO:0007669"/>
    <property type="project" value="TreeGrafter"/>
</dbReference>
<dbReference type="GO" id="GO:0009279">
    <property type="term" value="C:cell outer membrane"/>
    <property type="evidence" value="ECO:0007669"/>
    <property type="project" value="UniProtKB-SubCell"/>
</dbReference>
<evidence type="ECO:0000259" key="12">
    <source>
        <dbReference type="Pfam" id="PF01103"/>
    </source>
</evidence>
<evidence type="ECO:0000256" key="7">
    <source>
        <dbReference type="ARBA" id="ARBA00023136"/>
    </source>
</evidence>
<dbReference type="InterPro" id="IPR035243">
    <property type="entry name" value="TamA_POTRA_Dom_1"/>
</dbReference>